<feature type="chain" id="PRO_5036442578" evidence="3">
    <location>
        <begin position="22"/>
        <end position="763"/>
    </location>
</feature>
<dbReference type="AlphaFoldDB" id="A0A1S4F3T3"/>
<dbReference type="GO" id="GO:0016787">
    <property type="term" value="F:hydrolase activity"/>
    <property type="evidence" value="ECO:0007669"/>
    <property type="project" value="UniProtKB-KW"/>
</dbReference>
<dbReference type="SUPFAM" id="SSF51445">
    <property type="entry name" value="(Trans)glycosidases"/>
    <property type="match status" value="1"/>
</dbReference>
<evidence type="ECO:0000256" key="3">
    <source>
        <dbReference type="SAM" id="SignalP"/>
    </source>
</evidence>
<dbReference type="InterPro" id="IPR024240">
    <property type="entry name" value="NAGLU_N"/>
</dbReference>
<keyword evidence="1 3" id="KW-0732">Signal</keyword>
<dbReference type="InterPro" id="IPR024733">
    <property type="entry name" value="NAGLU_tim-barrel"/>
</dbReference>
<evidence type="ECO:0000256" key="2">
    <source>
        <dbReference type="ARBA" id="ARBA00022801"/>
    </source>
</evidence>
<dbReference type="InterPro" id="IPR017853">
    <property type="entry name" value="GH"/>
</dbReference>
<dbReference type="Pfam" id="PF12971">
    <property type="entry name" value="NAGLU_N"/>
    <property type="match status" value="1"/>
</dbReference>
<dbReference type="InterPro" id="IPR007781">
    <property type="entry name" value="NAGLU"/>
</dbReference>
<keyword evidence="2" id="KW-0378">Hydrolase</keyword>
<evidence type="ECO:0000313" key="7">
    <source>
        <dbReference type="EMBL" id="EAT45604.1"/>
    </source>
</evidence>
<evidence type="ECO:0000259" key="4">
    <source>
        <dbReference type="Pfam" id="PF05089"/>
    </source>
</evidence>
<protein>
    <submittedName>
        <fullName evidence="7">AAEL003150-PA</fullName>
    </submittedName>
</protein>
<reference evidence="7" key="1">
    <citation type="submission" date="2005-10" db="EMBL/GenBank/DDBJ databases">
        <authorList>
            <person name="Loftus B.J."/>
            <person name="Nene V.M."/>
            <person name="Hannick L.I."/>
            <person name="Bidwell S."/>
            <person name="Haas B."/>
            <person name="Amedeo P."/>
            <person name="Orvis J."/>
            <person name="Wortman J.R."/>
            <person name="White O.R."/>
            <person name="Salzberg S."/>
            <person name="Shumway M."/>
            <person name="Koo H."/>
            <person name="Zhao Y."/>
            <person name="Holmes M."/>
            <person name="Miller J."/>
            <person name="Schatz M."/>
            <person name="Pop M."/>
            <person name="Pai G."/>
            <person name="Utterback T."/>
            <person name="Rogers Y.-H."/>
            <person name="Kravitz S."/>
            <person name="Fraser C.M."/>
        </authorList>
    </citation>
    <scope>NUCLEOTIDE SEQUENCE</scope>
    <source>
        <strain evidence="7">Liverpool</strain>
    </source>
</reference>
<name>A0A1S4F3T3_AEDAE</name>
<dbReference type="PANTHER" id="PTHR12872">
    <property type="entry name" value="ALPHA-N-ACETYLGLUCOSAMINIDASE"/>
    <property type="match status" value="1"/>
</dbReference>
<feature type="domain" description="Alpha-N-acetylglucosaminidase N-terminal" evidence="5">
    <location>
        <begin position="44"/>
        <end position="125"/>
    </location>
</feature>
<accession>A0A1S4F3T3</accession>
<dbReference type="KEGG" id="aag:5577235"/>
<proteinExistence type="predicted"/>
<dbReference type="Proteomes" id="UP000682892">
    <property type="component" value="Chromosome 3"/>
</dbReference>
<sequence length="763" mass="88859">MIGFAQLMLLVFAYSVSIAEADPYHSAHILKHVKSNVDLSIQKQAAQELIGRILPERAHQFEVELNGRLKLNSFKILKTNDSTSVSITGSNGVAAAKGFYYYLKYYCGCHVSWDGDQLNLPDDLPEVDVEIQAPSSIVYYQNVCTWSYSFSWWTWKEWRRHIDWMAMQGITLSLAPFQEDLWAELYTEYNISQHDIDGHLSGPGFFAWQRMGNIRGWGGPLTTNFINFSKKLQNQVIDEMRRLGMVLALPAFAGHLPVQFAQLYPEAKLTPVENWNGFPAQYASPLFLDPIDPLFQEIGKRFLTKVIERYGSNHIYFCDPFNEIQPRSFSAKYLSSASAGIYKAMNDVDPFAVWLLQGWMFVKNPYWSDVAIRAFLQAVPLGRMLVLDLQSEQFPQYDRTESYHGQPFIWCMLSNFGGTLGMLGSVDLVFQRIRDVRTNDSMTMIGTGITPEGINQNYGLYEFALEMGWNPNIDNVEEWFRTYASVRYGTQDKRLKDAWSMFRYTVYSFKEQEMMRGKYTFNRRPSLKLHPWLWYNETLFNAGVQLLLESNSTNTLFRNDVVDLTRQFLQNTADRLYLNIMEAYNTKNPNSVKYLSILFQKLLEDMDRLLRTDQHFLLGRWLESAKAVAETSLERQKYEYNARNQITLWGPQGQIVDYANKQWAGMVQDFFLPRWKLFLTEMTKDVEQNRTLNEGKVRDKIFKMVELPFCTSNKRYPIRPDGDALLVARELFEAWSDRAQRFKELPLKPTKMAKKLKRHKHVV</sequence>
<organism evidence="7 8">
    <name type="scientific">Aedes aegypti</name>
    <name type="common">Yellowfever mosquito</name>
    <name type="synonym">Culex aegypti</name>
    <dbReference type="NCBI Taxonomy" id="7159"/>
    <lineage>
        <taxon>Eukaryota</taxon>
        <taxon>Metazoa</taxon>
        <taxon>Ecdysozoa</taxon>
        <taxon>Arthropoda</taxon>
        <taxon>Hexapoda</taxon>
        <taxon>Insecta</taxon>
        <taxon>Pterygota</taxon>
        <taxon>Neoptera</taxon>
        <taxon>Endopterygota</taxon>
        <taxon>Diptera</taxon>
        <taxon>Nematocera</taxon>
        <taxon>Culicoidea</taxon>
        <taxon>Culicidae</taxon>
        <taxon>Culicinae</taxon>
        <taxon>Aedini</taxon>
        <taxon>Aedes</taxon>
        <taxon>Stegomyia</taxon>
    </lineage>
</organism>
<dbReference type="InterPro" id="IPR024732">
    <property type="entry name" value="NAGLU_C"/>
</dbReference>
<evidence type="ECO:0000259" key="6">
    <source>
        <dbReference type="Pfam" id="PF12972"/>
    </source>
</evidence>
<dbReference type="EMBL" id="CH477264">
    <property type="protein sequence ID" value="EAT45604.1"/>
    <property type="molecule type" value="Genomic_DNA"/>
</dbReference>
<dbReference type="Gene3D" id="3.20.20.80">
    <property type="entry name" value="Glycosidases"/>
    <property type="match status" value="1"/>
</dbReference>
<dbReference type="Pfam" id="PF05089">
    <property type="entry name" value="NAGLU"/>
    <property type="match status" value="1"/>
</dbReference>
<dbReference type="HOGENOM" id="CLU_011988_2_1_1"/>
<reference evidence="7" key="2">
    <citation type="journal article" date="2007" name="Science">
        <title>Genome sequence of Aedes aegypti, a major arbovirus vector.</title>
        <authorList>
            <person name="Nene V."/>
            <person name="Wortman J.R."/>
            <person name="Lawson D."/>
            <person name="Haas B."/>
            <person name="Kodira C."/>
            <person name="Tu Z.J."/>
            <person name="Loftus B."/>
            <person name="Xi Z."/>
            <person name="Megy K."/>
            <person name="Grabherr M."/>
            <person name="Ren Q."/>
            <person name="Zdobnov E.M."/>
            <person name="Lobo N.F."/>
            <person name="Campbell K.S."/>
            <person name="Brown S.E."/>
            <person name="Bonaldo M.F."/>
            <person name="Zhu J."/>
            <person name="Sinkins S.P."/>
            <person name="Hogenkamp D.G."/>
            <person name="Amedeo P."/>
            <person name="Arensburger P."/>
            <person name="Atkinson P.W."/>
            <person name="Bidwell S."/>
            <person name="Biedler J."/>
            <person name="Birney E."/>
            <person name="Bruggner R.V."/>
            <person name="Costas J."/>
            <person name="Coy M.R."/>
            <person name="Crabtree J."/>
            <person name="Crawford M."/>
            <person name="Debruyn B."/>
            <person name="Decaprio D."/>
            <person name="Eiglmeier K."/>
            <person name="Eisenstadt E."/>
            <person name="El-Dorry H."/>
            <person name="Gelbart W.M."/>
            <person name="Gomes S.L."/>
            <person name="Hammond M."/>
            <person name="Hannick L.I."/>
            <person name="Hogan J.R."/>
            <person name="Holmes M.H."/>
            <person name="Jaffe D."/>
            <person name="Johnston J.S."/>
            <person name="Kennedy R.C."/>
            <person name="Koo H."/>
            <person name="Kravitz S."/>
            <person name="Kriventseva E.V."/>
            <person name="Kulp D."/>
            <person name="Labutti K."/>
            <person name="Lee E."/>
            <person name="Li S."/>
            <person name="Lovin D.D."/>
            <person name="Mao C."/>
            <person name="Mauceli E."/>
            <person name="Menck C.F."/>
            <person name="Miller J.R."/>
            <person name="Montgomery P."/>
            <person name="Mori A."/>
            <person name="Nascimento A.L."/>
            <person name="Naveira H.F."/>
            <person name="Nusbaum C."/>
            <person name="O'leary S."/>
            <person name="Orvis J."/>
            <person name="Pertea M."/>
            <person name="Quesneville H."/>
            <person name="Reidenbach K.R."/>
            <person name="Rogers Y.H."/>
            <person name="Roth C.W."/>
            <person name="Schneider J.R."/>
            <person name="Schatz M."/>
            <person name="Shumway M."/>
            <person name="Stanke M."/>
            <person name="Stinson E.O."/>
            <person name="Tubio J.M."/>
            <person name="Vanzee J.P."/>
            <person name="Verjovski-Almeida S."/>
            <person name="Werner D."/>
            <person name="White O."/>
            <person name="Wyder S."/>
            <person name="Zeng Q."/>
            <person name="Zhao Q."/>
            <person name="Zhao Y."/>
            <person name="Hill C.A."/>
            <person name="Raikhel A.S."/>
            <person name="Soares M.B."/>
            <person name="Knudson D.L."/>
            <person name="Lee N.H."/>
            <person name="Galagan J."/>
            <person name="Salzberg S.L."/>
            <person name="Paulsen I.T."/>
            <person name="Dimopoulos G."/>
            <person name="Collins F.H."/>
            <person name="Birren B."/>
            <person name="Fraser-Liggett C.M."/>
            <person name="Severson D.W."/>
        </authorList>
    </citation>
    <scope>NUCLEOTIDE SEQUENCE [LARGE SCALE GENOMIC DNA]</scope>
    <source>
        <strain evidence="7">Liverpool</strain>
    </source>
</reference>
<feature type="domain" description="Alpha-N-acetylglucosaminidase tim-barrel" evidence="4">
    <location>
        <begin position="139"/>
        <end position="470"/>
    </location>
</feature>
<feature type="signal peptide" evidence="3">
    <location>
        <begin position="1"/>
        <end position="21"/>
    </location>
</feature>
<dbReference type="Gene3D" id="3.30.379.10">
    <property type="entry name" value="Chitobiase/beta-hexosaminidase domain 2-like"/>
    <property type="match status" value="1"/>
</dbReference>
<gene>
    <name evidence="7" type="ORF">AaeL_AAEL003150</name>
</gene>
<dbReference type="OrthoDB" id="64736at2759"/>
<dbReference type="CTD" id="4669"/>
<dbReference type="InterPro" id="IPR029018">
    <property type="entry name" value="Hex-like_dom2"/>
</dbReference>
<dbReference type="PANTHER" id="PTHR12872:SF1">
    <property type="entry name" value="ALPHA-N-ACETYLGLUCOSAMINIDASE"/>
    <property type="match status" value="1"/>
</dbReference>
<dbReference type="Gene3D" id="1.20.120.670">
    <property type="entry name" value="N-acetyl-b-d-glucoasminidase"/>
    <property type="match status" value="1"/>
</dbReference>
<evidence type="ECO:0000256" key="1">
    <source>
        <dbReference type="ARBA" id="ARBA00022729"/>
    </source>
</evidence>
<dbReference type="OMA" id="YGQPFVW"/>
<feature type="domain" description="Alpha-N-acetylglucosaminidase C-terminal" evidence="6">
    <location>
        <begin position="479"/>
        <end position="733"/>
    </location>
</feature>
<dbReference type="Pfam" id="PF12972">
    <property type="entry name" value="NAGLU_C"/>
    <property type="match status" value="1"/>
</dbReference>
<evidence type="ECO:0000259" key="5">
    <source>
        <dbReference type="Pfam" id="PF12971"/>
    </source>
</evidence>
<reference evidence="7" key="3">
    <citation type="submission" date="2012-09" db="EMBL/GenBank/DDBJ databases">
        <authorList>
            <consortium name="VectorBase"/>
        </authorList>
    </citation>
    <scope>NUCLEOTIDE SEQUENCE</scope>
    <source>
        <strain evidence="7">Liverpool</strain>
    </source>
</reference>
<evidence type="ECO:0000313" key="8">
    <source>
        <dbReference type="Proteomes" id="UP000682892"/>
    </source>
</evidence>